<evidence type="ECO:0000313" key="1">
    <source>
        <dbReference type="EMBL" id="OXE34701.1"/>
    </source>
</evidence>
<protein>
    <submittedName>
        <fullName evidence="1">D-fructose-6-phosphate amidotransferase</fullName>
    </submittedName>
</protein>
<accession>A0A226ZRU9</accession>
<reference evidence="1 2" key="1">
    <citation type="journal article" date="2017" name="Appl. Environ. Microbiol.">
        <title>Parallel evolution of two clades of a major Atlantic endemic Vibrio parahaemolyticus pathogen lineage by independent acquisition of related pathogenicity islands.</title>
        <authorList>
            <person name="Xu F."/>
            <person name="Gonzalez-Escalona N."/>
            <person name="Drees K.P."/>
            <person name="Sebra R.P."/>
            <person name="Cooper V.S."/>
            <person name="Jones S.H."/>
            <person name="Whistler C.A."/>
        </authorList>
    </citation>
    <scope>NUCLEOTIDE SEQUENCE [LARGE SCALE GENOMIC DNA]</scope>
    <source>
        <strain evidence="1 2">MAVP-3</strain>
    </source>
</reference>
<gene>
    <name evidence="1" type="ORF">CA163_00935</name>
</gene>
<dbReference type="EMBL" id="NIXT01000019">
    <property type="protein sequence ID" value="OXE34701.1"/>
    <property type="molecule type" value="Genomic_DNA"/>
</dbReference>
<proteinExistence type="predicted"/>
<dbReference type="GO" id="GO:0016740">
    <property type="term" value="F:transferase activity"/>
    <property type="evidence" value="ECO:0007669"/>
    <property type="project" value="UniProtKB-KW"/>
</dbReference>
<dbReference type="STRING" id="670.ACZ92_15130"/>
<comment type="caution">
    <text evidence="1">The sequence shown here is derived from an EMBL/GenBank/DDBJ whole genome shotgun (WGS) entry which is preliminary data.</text>
</comment>
<keyword evidence="1" id="KW-0808">Transferase</keyword>
<dbReference type="OMA" id="PYFIAKY"/>
<name>A0A226ZRU9_VIBPH</name>
<dbReference type="OrthoDB" id="5828728at2"/>
<sequence>MMAYKFFIRELLGLAIVVSVVFGVLGVMLDLFALTALWEHQDAIAQIFFHESFYFIAFLIPPFFLWKIINRSDLVTAAQNYIALKLEAENR</sequence>
<dbReference type="AlphaFoldDB" id="A0A226ZRU9"/>
<dbReference type="Proteomes" id="UP000214596">
    <property type="component" value="Unassembled WGS sequence"/>
</dbReference>
<evidence type="ECO:0000313" key="2">
    <source>
        <dbReference type="Proteomes" id="UP000214596"/>
    </source>
</evidence>
<organism evidence="1 2">
    <name type="scientific">Vibrio parahaemolyticus</name>
    <dbReference type="NCBI Taxonomy" id="670"/>
    <lineage>
        <taxon>Bacteria</taxon>
        <taxon>Pseudomonadati</taxon>
        <taxon>Pseudomonadota</taxon>
        <taxon>Gammaproteobacteria</taxon>
        <taxon>Vibrionales</taxon>
        <taxon>Vibrionaceae</taxon>
        <taxon>Vibrio</taxon>
    </lineage>
</organism>